<evidence type="ECO:0000256" key="7">
    <source>
        <dbReference type="RuleBase" id="RU362128"/>
    </source>
</evidence>
<comment type="subunit">
    <text evidence="1 7">Heterodimer with ALG14 to form a functional enzyme.</text>
</comment>
<organism evidence="9 10">
    <name type="scientific">Lithohypha guttulata</name>
    <dbReference type="NCBI Taxonomy" id="1690604"/>
    <lineage>
        <taxon>Eukaryota</taxon>
        <taxon>Fungi</taxon>
        <taxon>Dikarya</taxon>
        <taxon>Ascomycota</taxon>
        <taxon>Pezizomycotina</taxon>
        <taxon>Eurotiomycetes</taxon>
        <taxon>Chaetothyriomycetidae</taxon>
        <taxon>Chaetothyriales</taxon>
        <taxon>Trichomeriaceae</taxon>
        <taxon>Lithohypha</taxon>
    </lineage>
</organism>
<dbReference type="GO" id="GO:0004577">
    <property type="term" value="F:N-acetylglucosaminyldiphosphodolichol N-acetylglucosaminyltransferase activity"/>
    <property type="evidence" value="ECO:0007669"/>
    <property type="project" value="UniProtKB-EC"/>
</dbReference>
<keyword evidence="10" id="KW-1185">Reference proteome</keyword>
<evidence type="ECO:0000259" key="8">
    <source>
        <dbReference type="Pfam" id="PF04101"/>
    </source>
</evidence>
<comment type="caution">
    <text evidence="9">The sequence shown here is derived from an EMBL/GenBank/DDBJ whole genome shotgun (WGS) entry which is preliminary data.</text>
</comment>
<dbReference type="PANTHER" id="PTHR47043">
    <property type="entry name" value="UDP-N-ACETYLGLUCOSAMINE TRANSFERASE SUBUNIT ALG13"/>
    <property type="match status" value="1"/>
</dbReference>
<dbReference type="SUPFAM" id="SSF53756">
    <property type="entry name" value="UDP-Glycosyltransferase/glycogen phosphorylase"/>
    <property type="match status" value="1"/>
</dbReference>
<dbReference type="PANTHER" id="PTHR47043:SF1">
    <property type="entry name" value="UDP-N-ACETYLGLUCOSAMINE TRANSFERASE SUBUNIT ALG13"/>
    <property type="match status" value="1"/>
</dbReference>
<evidence type="ECO:0000256" key="1">
    <source>
        <dbReference type="ARBA" id="ARBA00011198"/>
    </source>
</evidence>
<dbReference type="EC" id="2.4.1.141" evidence="2 7"/>
<gene>
    <name evidence="7 9" type="primary">ALG13</name>
    <name evidence="9" type="ORF">LTR24_001509</name>
</gene>
<evidence type="ECO:0000256" key="4">
    <source>
        <dbReference type="ARBA" id="ARBA00024804"/>
    </source>
</evidence>
<protein>
    <recommendedName>
        <fullName evidence="3 7">UDP-N-acetylglucosamine transferase subunit ALG13</fullName>
        <ecNumber evidence="2 7">2.4.1.141</ecNumber>
    </recommendedName>
    <alternativeName>
        <fullName evidence="5 7">Asparagine-linked glycosylation protein 13</fullName>
    </alternativeName>
</protein>
<evidence type="ECO:0000256" key="3">
    <source>
        <dbReference type="ARBA" id="ARBA00017468"/>
    </source>
</evidence>
<name>A0ABR0KLJ7_9EURO</name>
<feature type="domain" description="Glycosyl transferase family 28 C-terminal" evidence="8">
    <location>
        <begin position="10"/>
        <end position="152"/>
    </location>
</feature>
<evidence type="ECO:0000256" key="6">
    <source>
        <dbReference type="ARBA" id="ARBA00048184"/>
    </source>
</evidence>
<sequence>MTDARPPKRCFVTVGATASFTALIRAVLEPQFLEALSQQGYTELRVQYGKGGKKAFDDYSWVLPDEVKTKLGIAITGFDFNKDGLQEELLAAKRVHRKSQYRGVEGCVISHAGSGSILDALRIELPTVVVPNPDLLDNHQLELAEVLAEQNYVVHGKLEYATQACME</sequence>
<comment type="catalytic activity">
    <reaction evidence="6">
        <text>an N-acetyl-alpha-D-glucosaminyl-diphospho-di-trans,poly-cis-dolichol + UDP-N-acetyl-alpha-D-glucosamine = an N,N'-diacetylchitobiosyl-diphospho-di-trans,poly-cis-dolichol + UDP + H(+)</text>
        <dbReference type="Rhea" id="RHEA:23380"/>
        <dbReference type="Rhea" id="RHEA-COMP:19507"/>
        <dbReference type="Rhea" id="RHEA-COMP:19510"/>
        <dbReference type="ChEBI" id="CHEBI:15378"/>
        <dbReference type="ChEBI" id="CHEBI:57269"/>
        <dbReference type="ChEBI" id="CHEBI:57705"/>
        <dbReference type="ChEBI" id="CHEBI:58223"/>
        <dbReference type="ChEBI" id="CHEBI:58427"/>
        <dbReference type="EC" id="2.4.1.141"/>
    </reaction>
</comment>
<evidence type="ECO:0000256" key="2">
    <source>
        <dbReference type="ARBA" id="ARBA00012614"/>
    </source>
</evidence>
<keyword evidence="7 9" id="KW-0328">Glycosyltransferase</keyword>
<evidence type="ECO:0000256" key="5">
    <source>
        <dbReference type="ARBA" id="ARBA00032061"/>
    </source>
</evidence>
<comment type="similarity">
    <text evidence="7">Belongs to the glycosyltransferase 28 family.</text>
</comment>
<evidence type="ECO:0000313" key="10">
    <source>
        <dbReference type="Proteomes" id="UP001345013"/>
    </source>
</evidence>
<comment type="subcellular location">
    <subcellularLocation>
        <location evidence="7">Endoplasmic reticulum</location>
    </subcellularLocation>
</comment>
<dbReference type="InterPro" id="IPR007235">
    <property type="entry name" value="Glyco_trans_28_C"/>
</dbReference>
<dbReference type="Gene3D" id="3.40.50.2000">
    <property type="entry name" value="Glycogen Phosphorylase B"/>
    <property type="match status" value="1"/>
</dbReference>
<dbReference type="EMBL" id="JAVRRG010000011">
    <property type="protein sequence ID" value="KAK5099108.1"/>
    <property type="molecule type" value="Genomic_DNA"/>
</dbReference>
<keyword evidence="7" id="KW-0256">Endoplasmic reticulum</keyword>
<evidence type="ECO:0000313" key="9">
    <source>
        <dbReference type="EMBL" id="KAK5099108.1"/>
    </source>
</evidence>
<dbReference type="Proteomes" id="UP001345013">
    <property type="component" value="Unassembled WGS sequence"/>
</dbReference>
<reference evidence="9 10" key="1">
    <citation type="submission" date="2023-08" db="EMBL/GenBank/DDBJ databases">
        <title>Black Yeasts Isolated from many extreme environments.</title>
        <authorList>
            <person name="Coleine C."/>
            <person name="Stajich J.E."/>
            <person name="Selbmann L."/>
        </authorList>
    </citation>
    <scope>NUCLEOTIDE SEQUENCE [LARGE SCALE GENOMIC DNA]</scope>
    <source>
        <strain evidence="9 10">CCFEE 5885</strain>
    </source>
</reference>
<dbReference type="Pfam" id="PF04101">
    <property type="entry name" value="Glyco_tran_28_C"/>
    <property type="match status" value="1"/>
</dbReference>
<proteinExistence type="inferred from homology"/>
<comment type="function">
    <text evidence="4 7">Involved in protein N-glycosylation. Essential for the second step of the dolichol-linked oligosaccharide pathway.</text>
</comment>
<dbReference type="InterPro" id="IPR052474">
    <property type="entry name" value="UDP-GlcNAc_transferase"/>
</dbReference>
<keyword evidence="7 9" id="KW-0808">Transferase</keyword>
<accession>A0ABR0KLJ7</accession>